<protein>
    <submittedName>
        <fullName evidence="1">Uncharacterized protein</fullName>
    </submittedName>
</protein>
<evidence type="ECO:0000313" key="1">
    <source>
        <dbReference type="EMBL" id="KAG9511056.1"/>
    </source>
</evidence>
<organism evidence="1 2">
    <name type="scientific">Fragariocoptes setiger</name>
    <dbReference type="NCBI Taxonomy" id="1670756"/>
    <lineage>
        <taxon>Eukaryota</taxon>
        <taxon>Metazoa</taxon>
        <taxon>Ecdysozoa</taxon>
        <taxon>Arthropoda</taxon>
        <taxon>Chelicerata</taxon>
        <taxon>Arachnida</taxon>
        <taxon>Acari</taxon>
        <taxon>Acariformes</taxon>
        <taxon>Trombidiformes</taxon>
        <taxon>Prostigmata</taxon>
        <taxon>Eupodina</taxon>
        <taxon>Eriophyoidea</taxon>
        <taxon>Phytoptidae</taxon>
        <taxon>Fragariocoptes</taxon>
    </lineage>
</organism>
<accession>A0ABQ7SCF6</accession>
<comment type="caution">
    <text evidence="1">The sequence shown here is derived from an EMBL/GenBank/DDBJ whole genome shotgun (WGS) entry which is preliminary data.</text>
</comment>
<proteinExistence type="predicted"/>
<dbReference type="EMBL" id="JAIFTH010000038">
    <property type="protein sequence ID" value="KAG9511056.1"/>
    <property type="molecule type" value="Genomic_DNA"/>
</dbReference>
<reference evidence="1 2" key="1">
    <citation type="submission" date="2020-10" db="EMBL/GenBank/DDBJ databases">
        <authorList>
            <person name="Klimov P.B."/>
            <person name="Dyachkov S.M."/>
            <person name="Chetverikov P.E."/>
        </authorList>
    </citation>
    <scope>NUCLEOTIDE SEQUENCE [LARGE SCALE GENOMIC DNA]</scope>
    <source>
        <strain evidence="1">BMOC 18-1129-001#AD2665</strain>
        <tissue evidence="1">Entire mites</tissue>
    </source>
</reference>
<dbReference type="Proteomes" id="UP000825002">
    <property type="component" value="Unassembled WGS sequence"/>
</dbReference>
<keyword evidence="2" id="KW-1185">Reference proteome</keyword>
<sequence>MAVSRVLRTMTNASKSSNTMETFPGTNSKVAVQQHQIQNYLSMCTIPSRS</sequence>
<name>A0ABQ7SCF6_9ACAR</name>
<evidence type="ECO:0000313" key="2">
    <source>
        <dbReference type="Proteomes" id="UP000825002"/>
    </source>
</evidence>
<gene>
    <name evidence="1" type="ORF">GZH46_00380</name>
</gene>